<proteinExistence type="predicted"/>
<feature type="signal peptide" evidence="3">
    <location>
        <begin position="1"/>
        <end position="30"/>
    </location>
</feature>
<dbReference type="SUPFAM" id="SSF49367">
    <property type="entry name" value="Superoxide reductase-like"/>
    <property type="match status" value="1"/>
</dbReference>
<accession>A0A1X7D5K2</accession>
<evidence type="ECO:0000259" key="4">
    <source>
        <dbReference type="Pfam" id="PF01880"/>
    </source>
</evidence>
<dbReference type="RefSeq" id="WP_085101064.1">
    <property type="nucleotide sequence ID" value="NZ_FWZU01000002.1"/>
</dbReference>
<protein>
    <submittedName>
        <fullName evidence="5">Desulfoferrodoxin</fullName>
    </submittedName>
</protein>
<reference evidence="6" key="1">
    <citation type="submission" date="2017-04" db="EMBL/GenBank/DDBJ databases">
        <authorList>
            <person name="Varghese N."/>
            <person name="Submissions S."/>
        </authorList>
    </citation>
    <scope>NUCLEOTIDE SEQUENCE [LARGE SCALE GENOMIC DNA]</scope>
    <source>
        <strain evidence="6">K3S</strain>
    </source>
</reference>
<dbReference type="PROSITE" id="PS51318">
    <property type="entry name" value="TAT"/>
    <property type="match status" value="1"/>
</dbReference>
<dbReference type="OrthoDB" id="5464974at2"/>
<dbReference type="STRING" id="1519643.SAMN06295933_1680"/>
<dbReference type="InterPro" id="IPR036073">
    <property type="entry name" value="Desulfoferrodoxin_Fe-bd_dom_sf"/>
</dbReference>
<keyword evidence="3" id="KW-0732">Signal</keyword>
<evidence type="ECO:0000313" key="5">
    <source>
        <dbReference type="EMBL" id="SMF09270.1"/>
    </source>
</evidence>
<organism evidence="5 6">
    <name type="scientific">Desulfovibrio gilichinskyi</name>
    <dbReference type="NCBI Taxonomy" id="1519643"/>
    <lineage>
        <taxon>Bacteria</taxon>
        <taxon>Pseudomonadati</taxon>
        <taxon>Thermodesulfobacteriota</taxon>
        <taxon>Desulfovibrionia</taxon>
        <taxon>Desulfovibrionales</taxon>
        <taxon>Desulfovibrionaceae</taxon>
        <taxon>Desulfovibrio</taxon>
    </lineage>
</organism>
<dbReference type="GO" id="GO:0051536">
    <property type="term" value="F:iron-sulfur cluster binding"/>
    <property type="evidence" value="ECO:0007669"/>
    <property type="project" value="UniProtKB-KW"/>
</dbReference>
<evidence type="ECO:0000256" key="3">
    <source>
        <dbReference type="SAM" id="SignalP"/>
    </source>
</evidence>
<keyword evidence="2" id="KW-0411">Iron-sulfur</keyword>
<evidence type="ECO:0000313" key="6">
    <source>
        <dbReference type="Proteomes" id="UP000192906"/>
    </source>
</evidence>
<feature type="domain" description="Desulfoferrodoxin ferrous iron-binding" evidence="4">
    <location>
        <begin position="54"/>
        <end position="135"/>
    </location>
</feature>
<evidence type="ECO:0000256" key="1">
    <source>
        <dbReference type="ARBA" id="ARBA00023002"/>
    </source>
</evidence>
<gene>
    <name evidence="5" type="ORF">SAMN06295933_1680</name>
</gene>
<evidence type="ECO:0000256" key="2">
    <source>
        <dbReference type="ARBA" id="ARBA00023014"/>
    </source>
</evidence>
<dbReference type="Proteomes" id="UP000192906">
    <property type="component" value="Unassembled WGS sequence"/>
</dbReference>
<name>A0A1X7D5K2_9BACT</name>
<keyword evidence="2" id="KW-0479">Metal-binding</keyword>
<dbReference type="EMBL" id="FWZU01000002">
    <property type="protein sequence ID" value="SMF09270.1"/>
    <property type="molecule type" value="Genomic_DNA"/>
</dbReference>
<dbReference type="Gene3D" id="2.60.40.730">
    <property type="entry name" value="SOR catalytic domain"/>
    <property type="match status" value="1"/>
</dbReference>
<dbReference type="AlphaFoldDB" id="A0A1X7D5K2"/>
<dbReference type="GO" id="GO:0016491">
    <property type="term" value="F:oxidoreductase activity"/>
    <property type="evidence" value="ECO:0007669"/>
    <property type="project" value="UniProtKB-KW"/>
</dbReference>
<feature type="chain" id="PRO_5013344454" evidence="3">
    <location>
        <begin position="31"/>
        <end position="140"/>
    </location>
</feature>
<keyword evidence="1" id="KW-0560">Oxidoreductase</keyword>
<dbReference type="Pfam" id="PF01880">
    <property type="entry name" value="Desulfoferrodox"/>
    <property type="match status" value="1"/>
</dbReference>
<keyword evidence="6" id="KW-1185">Reference proteome</keyword>
<dbReference type="GO" id="GO:0005506">
    <property type="term" value="F:iron ion binding"/>
    <property type="evidence" value="ECO:0007669"/>
    <property type="project" value="InterPro"/>
</dbReference>
<dbReference type="InterPro" id="IPR002742">
    <property type="entry name" value="Desulfoferrodoxin_Fe-bd_dom"/>
</dbReference>
<sequence length="140" mass="15448">MTSRRAFMTMSVAAAAAVTGTLLTGRTVSADDELEFPYNVAFTQKHQGHWEGKAGTHVPKVEITDTEIIVTTPHPMSEKHYIVRHTIVDSKGTPIGEHTFAPTDKTAVSKYPLPANSSGKKFYVTSFCNLHDLWIGKFKI</sequence>
<dbReference type="InterPro" id="IPR006311">
    <property type="entry name" value="TAT_signal"/>
</dbReference>
<keyword evidence="2" id="KW-0408">Iron</keyword>